<gene>
    <name evidence="2" type="ordered locus">Astex_3728</name>
</gene>
<organism evidence="2 3">
    <name type="scientific">Asticcacaulis excentricus (strain ATCC 15261 / DSM 4724 / KCTC 12464 / NCIMB 9791 / VKM B-1370 / CB 48)</name>
    <dbReference type="NCBI Taxonomy" id="573065"/>
    <lineage>
        <taxon>Bacteria</taxon>
        <taxon>Pseudomonadati</taxon>
        <taxon>Pseudomonadota</taxon>
        <taxon>Alphaproteobacteria</taxon>
        <taxon>Caulobacterales</taxon>
        <taxon>Caulobacteraceae</taxon>
        <taxon>Asticcacaulis</taxon>
    </lineage>
</organism>
<dbReference type="AlphaFoldDB" id="E8RVS3"/>
<protein>
    <recommendedName>
        <fullName evidence="4">Prepilin-type N-terminal cleavage/methylation domain-containing protein</fullName>
    </recommendedName>
</protein>
<reference evidence="3" key="1">
    <citation type="submission" date="2010-12" db="EMBL/GenBank/DDBJ databases">
        <title>Complete sequence of plasmid 2 of Asticcacaulis excentricus CB 48.</title>
        <authorList>
            <consortium name="US DOE Joint Genome Institute"/>
            <person name="Lucas S."/>
            <person name="Copeland A."/>
            <person name="Lapidus A."/>
            <person name="Cheng J.-F."/>
            <person name="Bruce D."/>
            <person name="Goodwin L."/>
            <person name="Pitluck S."/>
            <person name="Teshima H."/>
            <person name="Davenport K."/>
            <person name="Detter J.C."/>
            <person name="Han C."/>
            <person name="Tapia R."/>
            <person name="Land M."/>
            <person name="Hauser L."/>
            <person name="Jeffries C."/>
            <person name="Kyrpides N."/>
            <person name="Ivanova N."/>
            <person name="Ovchinnikova G."/>
            <person name="Brun Y.V."/>
            <person name="Woyke T."/>
        </authorList>
    </citation>
    <scope>NUCLEOTIDE SEQUENCE [LARGE SCALE GENOMIC DNA]</scope>
    <source>
        <strain evidence="3">ATCC 15261 / DSM 4724 / KCTC 12464 / NCIMB 9791 / VKM B-1370 / CB 48</strain>
        <plasmid evidence="3">pASTEX02</plasmid>
    </source>
</reference>
<keyword evidence="2" id="KW-0614">Plasmid</keyword>
<evidence type="ECO:0008006" key="4">
    <source>
        <dbReference type="Google" id="ProtNLM"/>
    </source>
</evidence>
<dbReference type="KEGG" id="aex:Astex_3728"/>
<dbReference type="InterPro" id="IPR012902">
    <property type="entry name" value="N_methyl_site"/>
</dbReference>
<feature type="transmembrane region" description="Helical" evidence="1">
    <location>
        <begin position="14"/>
        <end position="32"/>
    </location>
</feature>
<accession>E8RVS3</accession>
<sequence>MKSGNDDGFTLTEAVIALLVISLSLAGVLQLARLSAKDQKRTVEQVVVAKARRDGVQRLQTELNALEPLYADQFSATPQGLTCLPSAQKPCEIKPPKGYQFRYVVAGQETPQWPLSVTSEETSGYATKERLNALIVLDKEGRVAAAIELKVDHPADCQFDMISRACRRPQGGEAQASQSAGEGP</sequence>
<evidence type="ECO:0000256" key="1">
    <source>
        <dbReference type="SAM" id="Phobius"/>
    </source>
</evidence>
<dbReference type="OrthoDB" id="7173805at2"/>
<keyword evidence="1" id="KW-0472">Membrane</keyword>
<dbReference type="EMBL" id="CP002398">
    <property type="protein sequence ID" value="ADU15345.1"/>
    <property type="molecule type" value="Genomic_DNA"/>
</dbReference>
<name>E8RVS3_ASTEC</name>
<dbReference type="HOGENOM" id="CLU_1544486_0_0_5"/>
<dbReference type="Proteomes" id="UP000001492">
    <property type="component" value="Plasmid pASTEX02"/>
</dbReference>
<dbReference type="RefSeq" id="WP_013481158.1">
    <property type="nucleotide sequence ID" value="NC_014819.1"/>
</dbReference>
<keyword evidence="1" id="KW-1133">Transmembrane helix</keyword>
<proteinExistence type="predicted"/>
<dbReference type="Pfam" id="PF07963">
    <property type="entry name" value="N_methyl"/>
    <property type="match status" value="1"/>
</dbReference>
<evidence type="ECO:0000313" key="2">
    <source>
        <dbReference type="EMBL" id="ADU15345.1"/>
    </source>
</evidence>
<geneLocation type="plasmid" evidence="2 3">
    <name>pASTEX02</name>
</geneLocation>
<evidence type="ECO:0000313" key="3">
    <source>
        <dbReference type="Proteomes" id="UP000001492"/>
    </source>
</evidence>
<keyword evidence="3" id="KW-1185">Reference proteome</keyword>
<keyword evidence="1" id="KW-0812">Transmembrane</keyword>